<keyword evidence="1" id="KW-0378">Hydrolase</keyword>
<dbReference type="Gene3D" id="4.10.80.30">
    <property type="entry name" value="DNA polymerase, domain 6"/>
    <property type="match status" value="1"/>
</dbReference>
<reference evidence="6 7" key="1">
    <citation type="journal article" date="2018" name="Elife">
        <title>Discovery and characterization of a prevalent human gut bacterial enzyme sufficient for the inactivation of a family of plant toxins.</title>
        <authorList>
            <person name="Koppel N."/>
            <person name="Bisanz J.E."/>
            <person name="Pandelia M.E."/>
            <person name="Turnbaugh P.J."/>
            <person name="Balskus E.P."/>
        </authorList>
    </citation>
    <scope>NUCLEOTIDE SEQUENCE [LARGE SCALE GENOMIC DNA]</scope>
    <source>
        <strain evidence="7">anaerobia AP69FAA</strain>
    </source>
</reference>
<feature type="region of interest" description="Disordered" evidence="2">
    <location>
        <begin position="474"/>
        <end position="514"/>
    </location>
</feature>
<keyword evidence="3" id="KW-0472">Membrane</keyword>
<evidence type="ECO:0000313" key="7">
    <source>
        <dbReference type="Proteomes" id="UP000253792"/>
    </source>
</evidence>
<dbReference type="PANTHER" id="PTHR33308:SF9">
    <property type="entry name" value="PEPTIDOGLYCAN HYDROLASE FLGJ"/>
    <property type="match status" value="1"/>
</dbReference>
<feature type="chain" id="PRO_5039355353" description="Mannosyl-glycoprotein endo-beta-N-acetylglucosamidase-like domain-containing protein" evidence="4">
    <location>
        <begin position="28"/>
        <end position="514"/>
    </location>
</feature>
<dbReference type="GO" id="GO:0004040">
    <property type="term" value="F:amidase activity"/>
    <property type="evidence" value="ECO:0007669"/>
    <property type="project" value="InterPro"/>
</dbReference>
<evidence type="ECO:0000256" key="2">
    <source>
        <dbReference type="SAM" id="MobiDB-lite"/>
    </source>
</evidence>
<dbReference type="Proteomes" id="UP000253792">
    <property type="component" value="Unassembled WGS sequence"/>
</dbReference>
<feature type="region of interest" description="Disordered" evidence="2">
    <location>
        <begin position="121"/>
        <end position="183"/>
    </location>
</feature>
<keyword evidence="3" id="KW-0812">Transmembrane</keyword>
<dbReference type="SMART" id="SM00047">
    <property type="entry name" value="LYZ2"/>
    <property type="match status" value="1"/>
</dbReference>
<feature type="signal peptide" evidence="4">
    <location>
        <begin position="1"/>
        <end position="27"/>
    </location>
</feature>
<proteinExistence type="predicted"/>
<keyword evidence="4" id="KW-0732">Signal</keyword>
<organism evidence="6 7">
    <name type="scientific">Senegalimassilia anaerobia</name>
    <dbReference type="NCBI Taxonomy" id="1473216"/>
    <lineage>
        <taxon>Bacteria</taxon>
        <taxon>Bacillati</taxon>
        <taxon>Actinomycetota</taxon>
        <taxon>Coriobacteriia</taxon>
        <taxon>Coriobacteriales</taxon>
        <taxon>Coriobacteriaceae</taxon>
        <taxon>Senegalimassilia</taxon>
    </lineage>
</organism>
<gene>
    <name evidence="6" type="ORF">C1880_00350</name>
</gene>
<protein>
    <recommendedName>
        <fullName evidence="5">Mannosyl-glycoprotein endo-beta-N-acetylglucosamidase-like domain-containing protein</fullName>
    </recommendedName>
</protein>
<feature type="compositionally biased region" description="Low complexity" evidence="2">
    <location>
        <begin position="144"/>
        <end position="172"/>
    </location>
</feature>
<comment type="caution">
    <text evidence="6">The sequence shown here is derived from an EMBL/GenBank/DDBJ whole genome shotgun (WGS) entry which is preliminary data.</text>
</comment>
<keyword evidence="7" id="KW-1185">Reference proteome</keyword>
<dbReference type="OrthoDB" id="9815778at2"/>
<dbReference type="PANTHER" id="PTHR33308">
    <property type="entry name" value="PEPTIDOGLYCAN HYDROLASE FLGJ"/>
    <property type="match status" value="1"/>
</dbReference>
<dbReference type="EMBL" id="PPTP01000001">
    <property type="protein sequence ID" value="RDB57314.1"/>
    <property type="molecule type" value="Genomic_DNA"/>
</dbReference>
<feature type="compositionally biased region" description="Low complexity" evidence="2">
    <location>
        <begin position="490"/>
        <end position="501"/>
    </location>
</feature>
<evidence type="ECO:0000259" key="5">
    <source>
        <dbReference type="SMART" id="SM00047"/>
    </source>
</evidence>
<evidence type="ECO:0000313" key="6">
    <source>
        <dbReference type="EMBL" id="RDB57314.1"/>
    </source>
</evidence>
<feature type="transmembrane region" description="Helical" evidence="3">
    <location>
        <begin position="404"/>
        <end position="426"/>
    </location>
</feature>
<evidence type="ECO:0000256" key="1">
    <source>
        <dbReference type="ARBA" id="ARBA00022801"/>
    </source>
</evidence>
<dbReference type="Gene3D" id="1.10.530.10">
    <property type="match status" value="1"/>
</dbReference>
<accession>A0A369LDR0</accession>
<feature type="compositionally biased region" description="Basic and acidic residues" evidence="2">
    <location>
        <begin position="474"/>
        <end position="486"/>
    </location>
</feature>
<keyword evidence="3" id="KW-1133">Transmembrane helix</keyword>
<dbReference type="PRINTS" id="PR01002">
    <property type="entry name" value="FLGFLGJ"/>
</dbReference>
<dbReference type="InterPro" id="IPR051056">
    <property type="entry name" value="Glycosyl_Hydrolase_73"/>
</dbReference>
<dbReference type="RefSeq" id="WP_114619874.1">
    <property type="nucleotide sequence ID" value="NZ_PPTP01000001.1"/>
</dbReference>
<evidence type="ECO:0000256" key="4">
    <source>
        <dbReference type="SAM" id="SignalP"/>
    </source>
</evidence>
<dbReference type="AlphaFoldDB" id="A0A369LDR0"/>
<evidence type="ECO:0000256" key="3">
    <source>
        <dbReference type="SAM" id="Phobius"/>
    </source>
</evidence>
<name>A0A369LDR0_9ACTN</name>
<sequence>MKQGTIFTNAALAAVLATSMATAPALAGLAHTPGTAPAGVAYAAQATPIESVANTGDWIATDAENKAILDKAEVAKLVGLKPLKAYLSGETVAAADFLTIDVDALATIDADLAKLVKQTQKAIADPNASSEPEAKPETKPEPATPAQPAETPTAPAGSSTPSESAGKGAAAEKPAEDVEDAPEDMVQESATLDEDELVYVSRNLTTEQFISQIGEQARELCQENDLYASVMIAQAVVESASGSSGLSCEPYNNLFGIKGAYEGKSVRMKTQEDDGKGNLETIVAEFRRYPSLTESLKDYVGLLTGDSLYAPVKKSNTSTYEDACDYLQGHYATSTTYSRTLKAYIDTYDLTQFDVPSEQAKAETATLESVLKPTASQASFKTGSDDFGITAPEAGLPKRQTNPVVAGLLAALVAAGAGALGFWLYWRRKVEGENAAHAATGAHASGNEPASQDDTAAWSVAQAIQDWRPAYAADKVKAAGKHEGPDFKQPAHAPNNNEAANLSESTTEPLKPIE</sequence>
<dbReference type="Pfam" id="PF01832">
    <property type="entry name" value="Glucosaminidase"/>
    <property type="match status" value="1"/>
</dbReference>
<feature type="domain" description="Mannosyl-glycoprotein endo-beta-N-acetylglucosamidase-like" evidence="5">
    <location>
        <begin position="199"/>
        <end position="354"/>
    </location>
</feature>
<dbReference type="InterPro" id="IPR002901">
    <property type="entry name" value="MGlyc_endo_b_GlcNAc-like_dom"/>
</dbReference>